<dbReference type="NCBIfam" id="NF008292">
    <property type="entry name" value="PRK11072.1"/>
    <property type="match status" value="1"/>
</dbReference>
<dbReference type="HAMAP" id="MF_00802">
    <property type="entry name" value="GlnE"/>
    <property type="match status" value="1"/>
</dbReference>
<dbReference type="Proteomes" id="UP000679575">
    <property type="component" value="Chromosome"/>
</dbReference>
<evidence type="ECO:0000256" key="5">
    <source>
        <dbReference type="ARBA" id="ARBA00022842"/>
    </source>
</evidence>
<feature type="domain" description="PII-uridylyltransferase/Glutamine-synthetase adenylyltransferase" evidence="9">
    <location>
        <begin position="309"/>
        <end position="446"/>
    </location>
</feature>
<name>A0ABX7YUP6_9GAMM</name>
<comment type="catalytic activity">
    <reaction evidence="7">
        <text>[glutamine synthetase]-O(4)-(5'-adenylyl)-L-tyrosine + phosphate = [glutamine synthetase]-L-tyrosine + ADP</text>
        <dbReference type="Rhea" id="RHEA:43716"/>
        <dbReference type="Rhea" id="RHEA-COMP:10660"/>
        <dbReference type="Rhea" id="RHEA-COMP:10661"/>
        <dbReference type="ChEBI" id="CHEBI:43474"/>
        <dbReference type="ChEBI" id="CHEBI:46858"/>
        <dbReference type="ChEBI" id="CHEBI:83624"/>
        <dbReference type="ChEBI" id="CHEBI:456216"/>
        <dbReference type="EC" id="2.7.7.89"/>
    </reaction>
</comment>
<accession>A0ABX7YUP6</accession>
<evidence type="ECO:0000256" key="7">
    <source>
        <dbReference type="HAMAP-Rule" id="MF_00802"/>
    </source>
</evidence>
<dbReference type="Gene3D" id="1.20.120.330">
    <property type="entry name" value="Nucleotidyltransferases domain 2"/>
    <property type="match status" value="2"/>
</dbReference>
<dbReference type="Gene3D" id="1.10.4050.10">
    <property type="entry name" value="Glutamine synthase adenylyltransferase GlnE"/>
    <property type="match status" value="1"/>
</dbReference>
<feature type="domain" description="Glutamate-ammonia ligase adenylyltransferase repeated" evidence="8">
    <location>
        <begin position="44"/>
        <end position="279"/>
    </location>
</feature>
<dbReference type="PANTHER" id="PTHR30621">
    <property type="entry name" value="GLUTAMINE SYNTHETASE ADENYLYLTRANSFERASE"/>
    <property type="match status" value="1"/>
</dbReference>
<dbReference type="Pfam" id="PF08335">
    <property type="entry name" value="GlnD_UR_UTase"/>
    <property type="match status" value="2"/>
</dbReference>
<feature type="domain" description="Glutamate-ammonia ligase adenylyltransferase repeated" evidence="8">
    <location>
        <begin position="561"/>
        <end position="811"/>
    </location>
</feature>
<dbReference type="CDD" id="cd05401">
    <property type="entry name" value="NT_GlnE_GlnD_like"/>
    <property type="match status" value="2"/>
</dbReference>
<evidence type="ECO:0000259" key="9">
    <source>
        <dbReference type="Pfam" id="PF08335"/>
    </source>
</evidence>
<dbReference type="GO" id="GO:0047388">
    <property type="term" value="F:[glutamine synthetase]-adenylyl-L-tyrosine phosphorylase activity"/>
    <property type="evidence" value="ECO:0007669"/>
    <property type="project" value="UniProtKB-EC"/>
</dbReference>
<evidence type="ECO:0000256" key="2">
    <source>
        <dbReference type="ARBA" id="ARBA00022695"/>
    </source>
</evidence>
<protein>
    <recommendedName>
        <fullName evidence="7">Bifunctional glutamine synthetase adenylyltransferase/adenylyl-removing enzyme</fullName>
    </recommendedName>
    <alternativeName>
        <fullName evidence="7">ATP:glutamine synthetase adenylyltransferase</fullName>
    </alternativeName>
    <alternativeName>
        <fullName evidence="7">ATase</fullName>
    </alternativeName>
    <domain>
        <recommendedName>
            <fullName evidence="7">Glutamine synthetase adenylyl-L-tyrosine phosphorylase</fullName>
            <ecNumber evidence="7">2.7.7.89</ecNumber>
        </recommendedName>
        <alternativeName>
            <fullName evidence="7">Adenylyl removase</fullName>
            <shortName evidence="7">AR</shortName>
            <shortName evidence="7">AT-N</shortName>
        </alternativeName>
    </domain>
    <domain>
        <recommendedName>
            <fullName evidence="7">Glutamine synthetase adenylyl transferase</fullName>
            <ecNumber evidence="7">2.7.7.42</ecNumber>
        </recommendedName>
        <alternativeName>
            <fullName evidence="7">Adenylyl transferase</fullName>
            <shortName evidence="7">AT</shortName>
            <shortName evidence="7">AT-C</shortName>
        </alternativeName>
    </domain>
</protein>
<evidence type="ECO:0000256" key="3">
    <source>
        <dbReference type="ARBA" id="ARBA00022741"/>
    </source>
</evidence>
<reference evidence="10 11" key="1">
    <citation type="submission" date="2021-04" db="EMBL/GenBank/DDBJ databases">
        <title>Novel species identification of genus Shewanella.</title>
        <authorList>
            <person name="Liu G."/>
        </authorList>
    </citation>
    <scope>NUCLEOTIDE SEQUENCE [LARGE SCALE GENOMIC DNA]</scope>
    <source>
        <strain evidence="10 11">FJAT-54481</strain>
    </source>
</reference>
<dbReference type="InterPro" id="IPR005190">
    <property type="entry name" value="GlnE_rpt_dom"/>
</dbReference>
<evidence type="ECO:0000313" key="10">
    <source>
        <dbReference type="EMBL" id="QUN06489.1"/>
    </source>
</evidence>
<dbReference type="RefSeq" id="WP_212595503.1">
    <property type="nucleotide sequence ID" value="NZ_CP073587.1"/>
</dbReference>
<dbReference type="SUPFAM" id="SSF81301">
    <property type="entry name" value="Nucleotidyltransferase"/>
    <property type="match status" value="2"/>
</dbReference>
<comment type="cofactor">
    <cofactor evidence="7">
        <name>Mg(2+)</name>
        <dbReference type="ChEBI" id="CHEBI:18420"/>
    </cofactor>
</comment>
<keyword evidence="11" id="KW-1185">Reference proteome</keyword>
<keyword evidence="6 7" id="KW-0511">Multifunctional enzyme</keyword>
<dbReference type="GO" id="GO:0016874">
    <property type="term" value="F:ligase activity"/>
    <property type="evidence" value="ECO:0007669"/>
    <property type="project" value="UniProtKB-KW"/>
</dbReference>
<dbReference type="Pfam" id="PF03710">
    <property type="entry name" value="GlnE"/>
    <property type="match status" value="2"/>
</dbReference>
<feature type="region of interest" description="Adenylyl transferase" evidence="7">
    <location>
        <begin position="453"/>
        <end position="965"/>
    </location>
</feature>
<evidence type="ECO:0000256" key="1">
    <source>
        <dbReference type="ARBA" id="ARBA00022679"/>
    </source>
</evidence>
<dbReference type="Gene3D" id="1.20.120.1510">
    <property type="match status" value="1"/>
</dbReference>
<dbReference type="PANTHER" id="PTHR30621:SF0">
    <property type="entry name" value="BIFUNCTIONAL GLUTAMINE SYNTHETASE ADENYLYLTRANSFERASE_ADENYLYL-REMOVING ENZYME"/>
    <property type="match status" value="1"/>
</dbReference>
<dbReference type="EMBL" id="CP073587">
    <property type="protein sequence ID" value="QUN06489.1"/>
    <property type="molecule type" value="Genomic_DNA"/>
</dbReference>
<feature type="domain" description="PII-uridylyltransferase/Glutamine-synthetase adenylyltransferase" evidence="9">
    <location>
        <begin position="849"/>
        <end position="923"/>
    </location>
</feature>
<organism evidence="10 11">
    <name type="scientific">Shewanella yunxiaonensis</name>
    <dbReference type="NCBI Taxonomy" id="2829809"/>
    <lineage>
        <taxon>Bacteria</taxon>
        <taxon>Pseudomonadati</taxon>
        <taxon>Pseudomonadota</taxon>
        <taxon>Gammaproteobacteria</taxon>
        <taxon>Alteromonadales</taxon>
        <taxon>Shewanellaceae</taxon>
        <taxon>Shewanella</taxon>
    </lineage>
</organism>
<keyword evidence="4 7" id="KW-0067">ATP-binding</keyword>
<comment type="catalytic activity">
    <reaction evidence="7">
        <text>[glutamine synthetase]-L-tyrosine + ATP = [glutamine synthetase]-O(4)-(5'-adenylyl)-L-tyrosine + diphosphate</text>
        <dbReference type="Rhea" id="RHEA:18589"/>
        <dbReference type="Rhea" id="RHEA-COMP:10660"/>
        <dbReference type="Rhea" id="RHEA-COMP:10661"/>
        <dbReference type="ChEBI" id="CHEBI:30616"/>
        <dbReference type="ChEBI" id="CHEBI:33019"/>
        <dbReference type="ChEBI" id="CHEBI:46858"/>
        <dbReference type="ChEBI" id="CHEBI:83624"/>
        <dbReference type="EC" id="2.7.7.42"/>
    </reaction>
</comment>
<keyword evidence="5 7" id="KW-0460">Magnesium</keyword>
<dbReference type="Gene3D" id="3.30.460.10">
    <property type="entry name" value="Beta Polymerase, domain 2"/>
    <property type="match status" value="2"/>
</dbReference>
<dbReference type="InterPro" id="IPR043519">
    <property type="entry name" value="NT_sf"/>
</dbReference>
<evidence type="ECO:0000256" key="6">
    <source>
        <dbReference type="ARBA" id="ARBA00023268"/>
    </source>
</evidence>
<evidence type="ECO:0000259" key="8">
    <source>
        <dbReference type="Pfam" id="PF03710"/>
    </source>
</evidence>
<gene>
    <name evidence="7 10" type="primary">glnE</name>
    <name evidence="10" type="ORF">KDN34_03245</name>
</gene>
<comment type="similarity">
    <text evidence="7">Belongs to the GlnE family.</text>
</comment>
<proteinExistence type="inferred from homology"/>
<feature type="region of interest" description="Adenylyl removase" evidence="7">
    <location>
        <begin position="1"/>
        <end position="452"/>
    </location>
</feature>
<dbReference type="EC" id="2.7.7.89" evidence="7"/>
<dbReference type="GO" id="GO:0008882">
    <property type="term" value="F:[glutamate-ammonia-ligase] adenylyltransferase activity"/>
    <property type="evidence" value="ECO:0007669"/>
    <property type="project" value="UniProtKB-EC"/>
</dbReference>
<keyword evidence="2 7" id="KW-0548">Nucleotidyltransferase</keyword>
<dbReference type="InterPro" id="IPR023057">
    <property type="entry name" value="GlnE"/>
</dbReference>
<keyword evidence="1 7" id="KW-0808">Transferase</keyword>
<keyword evidence="3 7" id="KW-0547">Nucleotide-binding</keyword>
<comment type="function">
    <text evidence="7">Involved in the regulation of glutamine synthetase GlnA, a key enzyme in the process to assimilate ammonia. When cellular nitrogen levels are high, the C-terminal adenylyl transferase (AT) inactivates GlnA by covalent transfer of an adenylyl group from ATP to specific tyrosine residue of GlnA, thus reducing its activity. Conversely, when nitrogen levels are low, the N-terminal adenylyl removase (AR) activates GlnA by removing the adenylyl group by phosphorolysis, increasing its activity. The regulatory region of GlnE binds the signal transduction protein PII (GlnB) which indicates the nitrogen status of the cell.</text>
</comment>
<dbReference type="EC" id="2.7.7.42" evidence="7"/>
<dbReference type="SUPFAM" id="SSF81593">
    <property type="entry name" value="Nucleotidyltransferase substrate binding subunit/domain"/>
    <property type="match status" value="2"/>
</dbReference>
<dbReference type="InterPro" id="IPR013546">
    <property type="entry name" value="PII_UdlTrfase/GS_AdlTrfase"/>
</dbReference>
<evidence type="ECO:0000313" key="11">
    <source>
        <dbReference type="Proteomes" id="UP000679575"/>
    </source>
</evidence>
<sequence length="965" mass="110400">MGTATGDLKPSYPLLEQTSDKHLQHLRSRAPEVEAELTPEQQHELKQVLGLSDFIAEQLTHHPEWIQEFFAEDFAKPERQFFSQQLQQLMQNVNSEEQAKAVLRYFRNKQMTRLAWRDFMGRAPLESSLLDLSVLAEALIICARDWLYQDLCNTLGTPCDKKGNPQPLMILGMGKLGGRELNFSSDIDLIFTFPEHGETQGGRRTLDNQQFFIRMGQRLVNLLGQVTTDGFVFRVDMRLRPYGESGPLVVSYSALEDYYQEQGREWERYAMIKARALGPWNRFSDQLHDLLRPFIYRRYIDFSAIDSLRRMKALIAQEVRRRQLTDNIKLGAGGIREVEFVVQSFQLIRGGREPDLRVQNLFTAINTLYELGQIDYLSAEELRQNYCLLRRVENLMQAIADQQTQTLPSHPLDWQRLCFALEMQDEKQLRDVITGAMRSVHRHFRAAVGGEESTDAINDCWTVQLWGCQTPELAQSMLAEHGIEDNEFAPLLRAWCDTISHRTIGPRGRETLDKLMPKLLEEIGLQPLPSHALKPVLGVLEQILTRTTYLELLYENPGARQQLISLCLASPWIASEIAHFPMLLDELIDPSQLYNTTSLDDYASELRQYLLRIPEDDLEQQMEALRQFKLSQQLKIAAADVTGVLPVMEVSDHLTFLAEAIIEQVIQQAWRQITERHGKPIGLEAGQTSFAVVGYGKLGGIELGYGSDLDLVFLHDGDNSGMTDGERPLDVSHFYVKLAQRIQHLFTTRTMSGTLYEVDLRLRPSGSSGLLVSSIEAFADYQFNEAWTWEHQALVRARFIYGDNSLAQRFADIRSQVLQLPRDQQQLCNDVRNMRQKMRDHLLKAPADMFDLKQSRGGITDIEFIAQYLVLANAHAYPELCVWSDNVRIFEVLADLELLPTMTAQLLTQVYCELRDDNHRLTLAGKPGLLPLVEVAQQTQQVYEIFEQVLLPGDVCHDQTPPVTH</sequence>
<evidence type="ECO:0000256" key="4">
    <source>
        <dbReference type="ARBA" id="ARBA00022840"/>
    </source>
</evidence>
<keyword evidence="10" id="KW-0436">Ligase</keyword>